<dbReference type="InterPro" id="IPR039635">
    <property type="entry name" value="ERMARD"/>
</dbReference>
<feature type="domain" description="DUF4209" evidence="1">
    <location>
        <begin position="133"/>
        <end position="211"/>
    </location>
</feature>
<protein>
    <submittedName>
        <fullName evidence="3">Endoplasmic reticulum membrane-associated RNA degradation protein-like isoform X1</fullName>
    </submittedName>
</protein>
<dbReference type="RefSeq" id="XP_026277547.1">
    <property type="nucleotide sequence ID" value="XM_026421762.2"/>
</dbReference>
<dbReference type="PANTHER" id="PTHR31701:SF2">
    <property type="entry name" value="ENDOPLASMIC RETICULUM MEMBRANE-ASSOCIATED RNA DEGRADATION PROTEIN"/>
    <property type="match status" value="1"/>
</dbReference>
<dbReference type="Pfam" id="PF13910">
    <property type="entry name" value="DUF4209"/>
    <property type="match status" value="1"/>
</dbReference>
<dbReference type="AlphaFoldDB" id="A0A6J1S916"/>
<dbReference type="KEGG" id="foc:113205944"/>
<evidence type="ECO:0000259" key="1">
    <source>
        <dbReference type="Pfam" id="PF13910"/>
    </source>
</evidence>
<proteinExistence type="predicted"/>
<reference evidence="3" key="1">
    <citation type="submission" date="2025-08" db="UniProtKB">
        <authorList>
            <consortium name="RefSeq"/>
        </authorList>
    </citation>
    <scope>IDENTIFICATION</scope>
    <source>
        <tissue evidence="3">Whole organism</tissue>
    </source>
</reference>
<sequence length="642" mass="73202">MFYEAQFSKANSFLSPSIKFILVDAREDLTYSEANNFVTPCLTFNWDYILLYSGLSADMDFHEHNHSIWKKFWSIFIDSGRKLQECRSPPIHFWQWTNCVEEIQSCYIQLQSDKSLIIPLKSALFLTSIFENAVGNVFQQCTNSNVPFLLKDLLKSVELLSVFGKFPMFMAKALLGTPLAFNIRNVCWHGFPAPEEVHFDISAALVVLITSIGEILCDSNKITTFSLRPRMDAVTWATFLPLLTSTGFPNLLEHIDDVREVIQKSHFIPKTHLLYWINAFDLLCNGKHGECLMLLLPALEHTLRCVFCSVNCCLNRVLVAEQHSLYTTMDEILDQHFVKSEGLREENQLILLLGQNILEMLMDILHSFGGPRIRDKLSHGECCISQIPSVVCNHVFCVALTVLLKLGPPQNIDLEKLLTDVEENFTPKFHSVSLLKSQTATVLEKVKALNLDLRLFGGTRSTLTDSVLKLKLALLNHSISQVSCPGDIVDHIDLLLNKPVRTLYRTKTDMSMIGSLRKIISAVEKTCDNCSNTLKSSQQYLSQHMLRSRQRATFSRFLEFVPSLQIIFNSILLMVMFQLHTSPEIFAHPKLMKYLQQYSENIASLSNQGKNRWVEIEEKTGKFCQYCISVLNSTHKMCETCD</sequence>
<gene>
    <name evidence="3" type="primary">LOC113205944</name>
</gene>
<dbReference type="InterPro" id="IPR025209">
    <property type="entry name" value="DUF4209"/>
</dbReference>
<dbReference type="Proteomes" id="UP000504606">
    <property type="component" value="Unplaced"/>
</dbReference>
<evidence type="ECO:0000313" key="2">
    <source>
        <dbReference type="Proteomes" id="UP000504606"/>
    </source>
</evidence>
<accession>A0A6J1S916</accession>
<dbReference type="OrthoDB" id="49386at2759"/>
<dbReference type="GeneID" id="113205944"/>
<keyword evidence="2" id="KW-1185">Reference proteome</keyword>
<organism evidence="2 3">
    <name type="scientific">Frankliniella occidentalis</name>
    <name type="common">Western flower thrips</name>
    <name type="synonym">Euthrips occidentalis</name>
    <dbReference type="NCBI Taxonomy" id="133901"/>
    <lineage>
        <taxon>Eukaryota</taxon>
        <taxon>Metazoa</taxon>
        <taxon>Ecdysozoa</taxon>
        <taxon>Arthropoda</taxon>
        <taxon>Hexapoda</taxon>
        <taxon>Insecta</taxon>
        <taxon>Pterygota</taxon>
        <taxon>Neoptera</taxon>
        <taxon>Paraneoptera</taxon>
        <taxon>Thysanoptera</taxon>
        <taxon>Terebrantia</taxon>
        <taxon>Thripoidea</taxon>
        <taxon>Thripidae</taxon>
        <taxon>Frankliniella</taxon>
    </lineage>
</organism>
<dbReference type="PANTHER" id="PTHR31701">
    <property type="entry name" value="ENDOPLASMIC RETICULUM MEMBRANE-ASSOCIATED RNA DEGRADATION PROTEIN"/>
    <property type="match status" value="1"/>
</dbReference>
<name>A0A6J1S916_FRAOC</name>
<evidence type="ECO:0000313" key="3">
    <source>
        <dbReference type="RefSeq" id="XP_026277547.1"/>
    </source>
</evidence>